<dbReference type="CDD" id="cd07185">
    <property type="entry name" value="OmpA_C-like"/>
    <property type="match status" value="1"/>
</dbReference>
<dbReference type="PROSITE" id="PS51123">
    <property type="entry name" value="OMPA_2"/>
    <property type="match status" value="1"/>
</dbReference>
<reference evidence="3 4" key="1">
    <citation type="submission" date="2019-10" db="EMBL/GenBank/DDBJ databases">
        <title>Rudanella paleaurantiibacter sp. nov., isolated from sludge.</title>
        <authorList>
            <person name="Xu S.Q."/>
        </authorList>
    </citation>
    <scope>NUCLEOTIDE SEQUENCE [LARGE SCALE GENOMIC DNA]</scope>
    <source>
        <strain evidence="3 4">HX-22-17</strain>
    </source>
</reference>
<keyword evidence="4" id="KW-1185">Reference proteome</keyword>
<evidence type="ECO:0000259" key="2">
    <source>
        <dbReference type="PROSITE" id="PS51123"/>
    </source>
</evidence>
<sequence>MLDYKTRQPIQASLSVKLPTGRVLLGQSAEGSGQFRIDLDCRATVLIIEHTGYHTQQLSLSNLSANRSAVVFGVLIPLVALDKQGVDQLYQQSAQRHYEQQGSPKMGMPQRGLFTVTDALTNSPLRVKACLFSTNEQTKRCFDTDSKGLFRASFSKQDIVALEIQQSGYLPYQGNIVIEQLDGQQRTHSIKLLRELTVVSIQIPQGQQKVNGELQSVRDNTTTPLQSVPGVDNQLCTYMIQPGQYKLTAKHTTGVARYSQPLTIRTGLNVIALPAIAPPPNISAGAATSTARPHLTVSPKRVYRLPDELPLIYFEQGSYLLDEEDRDLLRQVGVFMQTHPEYRLKIIGHTDPEGDEQINRYLSELRARMISNFLLWQGVPEKKMAWSGQGSRYPISPRDTEENKAKNRRVFLKLEIDQ</sequence>
<protein>
    <submittedName>
        <fullName evidence="3">OmpA family protein</fullName>
    </submittedName>
</protein>
<dbReference type="PANTHER" id="PTHR30329">
    <property type="entry name" value="STATOR ELEMENT OF FLAGELLAR MOTOR COMPLEX"/>
    <property type="match status" value="1"/>
</dbReference>
<dbReference type="PANTHER" id="PTHR30329:SF21">
    <property type="entry name" value="LIPOPROTEIN YIAD-RELATED"/>
    <property type="match status" value="1"/>
</dbReference>
<dbReference type="InterPro" id="IPR006665">
    <property type="entry name" value="OmpA-like"/>
</dbReference>
<accession>A0A7J5TVS6</accession>
<feature type="domain" description="OmpA-like" evidence="2">
    <location>
        <begin position="301"/>
        <end position="418"/>
    </location>
</feature>
<dbReference type="GO" id="GO:0016020">
    <property type="term" value="C:membrane"/>
    <property type="evidence" value="ECO:0007669"/>
    <property type="project" value="UniProtKB-UniRule"/>
</dbReference>
<dbReference type="RefSeq" id="WP_152125739.1">
    <property type="nucleotide sequence ID" value="NZ_WELI01000008.1"/>
</dbReference>
<organism evidence="3 4">
    <name type="scientific">Rudanella paleaurantiibacter</name>
    <dbReference type="NCBI Taxonomy" id="2614655"/>
    <lineage>
        <taxon>Bacteria</taxon>
        <taxon>Pseudomonadati</taxon>
        <taxon>Bacteroidota</taxon>
        <taxon>Cytophagia</taxon>
        <taxon>Cytophagales</taxon>
        <taxon>Cytophagaceae</taxon>
        <taxon>Rudanella</taxon>
    </lineage>
</organism>
<dbReference type="Proteomes" id="UP000488299">
    <property type="component" value="Unassembled WGS sequence"/>
</dbReference>
<keyword evidence="1" id="KW-0472">Membrane</keyword>
<name>A0A7J5TVS6_9BACT</name>
<evidence type="ECO:0000313" key="4">
    <source>
        <dbReference type="Proteomes" id="UP000488299"/>
    </source>
</evidence>
<dbReference type="InterPro" id="IPR036737">
    <property type="entry name" value="OmpA-like_sf"/>
</dbReference>
<evidence type="ECO:0000313" key="3">
    <source>
        <dbReference type="EMBL" id="KAB7728389.1"/>
    </source>
</evidence>
<comment type="caution">
    <text evidence="3">The sequence shown here is derived from an EMBL/GenBank/DDBJ whole genome shotgun (WGS) entry which is preliminary data.</text>
</comment>
<proteinExistence type="predicted"/>
<dbReference type="Gene3D" id="3.30.1330.60">
    <property type="entry name" value="OmpA-like domain"/>
    <property type="match status" value="1"/>
</dbReference>
<dbReference type="AlphaFoldDB" id="A0A7J5TVS6"/>
<dbReference type="SUPFAM" id="SSF103088">
    <property type="entry name" value="OmpA-like"/>
    <property type="match status" value="1"/>
</dbReference>
<gene>
    <name evidence="3" type="ORF">F5984_18630</name>
</gene>
<evidence type="ECO:0000256" key="1">
    <source>
        <dbReference type="PROSITE-ProRule" id="PRU00473"/>
    </source>
</evidence>
<dbReference type="Pfam" id="PF00691">
    <property type="entry name" value="OmpA"/>
    <property type="match status" value="1"/>
</dbReference>
<dbReference type="InterPro" id="IPR050330">
    <property type="entry name" value="Bact_OuterMem_StrucFunc"/>
</dbReference>
<dbReference type="EMBL" id="WELI01000008">
    <property type="protein sequence ID" value="KAB7728389.1"/>
    <property type="molecule type" value="Genomic_DNA"/>
</dbReference>